<evidence type="ECO:0000256" key="1">
    <source>
        <dbReference type="SAM" id="SignalP"/>
    </source>
</evidence>
<feature type="non-terminal residue" evidence="2">
    <location>
        <position position="96"/>
    </location>
</feature>
<organism evidence="2">
    <name type="scientific">Puccinia triticina (isolate 1-1 / race 1 (BBBD))</name>
    <name type="common">Brown leaf rust fungus</name>
    <dbReference type="NCBI Taxonomy" id="630390"/>
    <lineage>
        <taxon>Eukaryota</taxon>
        <taxon>Fungi</taxon>
        <taxon>Dikarya</taxon>
        <taxon>Basidiomycota</taxon>
        <taxon>Pucciniomycotina</taxon>
        <taxon>Pucciniomycetes</taxon>
        <taxon>Pucciniales</taxon>
        <taxon>Pucciniaceae</taxon>
        <taxon>Puccinia</taxon>
    </lineage>
</organism>
<evidence type="ECO:0000313" key="4">
    <source>
        <dbReference type="Proteomes" id="UP000005240"/>
    </source>
</evidence>
<feature type="signal peptide" evidence="1">
    <location>
        <begin position="1"/>
        <end position="25"/>
    </location>
</feature>
<protein>
    <submittedName>
        <fullName evidence="2 3">Uncharacterized protein</fullName>
    </submittedName>
</protein>
<proteinExistence type="predicted"/>
<reference evidence="2" key="2">
    <citation type="submission" date="2016-05" db="EMBL/GenBank/DDBJ databases">
        <title>Comparative analysis highlights variable genome content of wheat rusts and divergence of the mating loci.</title>
        <authorList>
            <person name="Cuomo C.A."/>
            <person name="Bakkeren G."/>
            <person name="Szabo L."/>
            <person name="Khalil H."/>
            <person name="Joly D."/>
            <person name="Goldberg J."/>
            <person name="Young S."/>
            <person name="Zeng Q."/>
            <person name="Fellers J."/>
        </authorList>
    </citation>
    <scope>NUCLEOTIDE SEQUENCE [LARGE SCALE GENOMIC DNA]</scope>
    <source>
        <strain evidence="2">1-1 BBBD Race 1</strain>
    </source>
</reference>
<dbReference type="AlphaFoldDB" id="A0A180FVQ9"/>
<feature type="chain" id="PRO_5008109412" evidence="1">
    <location>
        <begin position="26"/>
        <end position="96"/>
    </location>
</feature>
<keyword evidence="4" id="KW-1185">Reference proteome</keyword>
<dbReference type="EMBL" id="ADAS02014610">
    <property type="protein sequence ID" value="OAV84597.1"/>
    <property type="molecule type" value="Genomic_DNA"/>
</dbReference>
<reference evidence="2" key="1">
    <citation type="submission" date="2009-11" db="EMBL/GenBank/DDBJ databases">
        <authorList>
            <consortium name="The Broad Institute Genome Sequencing Platform"/>
            <person name="Ward D."/>
            <person name="Feldgarden M."/>
            <person name="Earl A."/>
            <person name="Young S.K."/>
            <person name="Zeng Q."/>
            <person name="Koehrsen M."/>
            <person name="Alvarado L."/>
            <person name="Berlin A."/>
            <person name="Bochicchio J."/>
            <person name="Borenstein D."/>
            <person name="Chapman S.B."/>
            <person name="Chen Z."/>
            <person name="Engels R."/>
            <person name="Freedman E."/>
            <person name="Gellesch M."/>
            <person name="Goldberg J."/>
            <person name="Griggs A."/>
            <person name="Gujja S."/>
            <person name="Heilman E."/>
            <person name="Heiman D."/>
            <person name="Hepburn T."/>
            <person name="Howarth C."/>
            <person name="Jen D."/>
            <person name="Larson L."/>
            <person name="Lewis B."/>
            <person name="Mehta T."/>
            <person name="Park D."/>
            <person name="Pearson M."/>
            <person name="Roberts A."/>
            <person name="Saif S."/>
            <person name="Shea T."/>
            <person name="Shenoy N."/>
            <person name="Sisk P."/>
            <person name="Stolte C."/>
            <person name="Sykes S."/>
            <person name="Thomson T."/>
            <person name="Walk T."/>
            <person name="White J."/>
            <person name="Yandava C."/>
            <person name="Izard J."/>
            <person name="Baranova O.V."/>
            <person name="Blanton J.M."/>
            <person name="Tanner A.C."/>
            <person name="Dewhirst F.E."/>
            <person name="Haas B."/>
            <person name="Nusbaum C."/>
            <person name="Birren B."/>
        </authorList>
    </citation>
    <scope>NUCLEOTIDE SEQUENCE [LARGE SCALE GENOMIC DNA]</scope>
    <source>
        <strain evidence="2">1-1 BBBD Race 1</strain>
    </source>
</reference>
<keyword evidence="1" id="KW-0732">Signal</keyword>
<evidence type="ECO:0000313" key="3">
    <source>
        <dbReference type="EnsemblFungi" id="PTTG_31168-t43_1-p1"/>
    </source>
</evidence>
<evidence type="ECO:0000313" key="2">
    <source>
        <dbReference type="EMBL" id="OAV84597.1"/>
    </source>
</evidence>
<sequence>MRFVPNRFRSACFAIALAIAPCCSAASSVDWQATLTRDLPGNFPPLRPLKAFYRFGWSGLTAGTGEVHFTQPSQDEFQLEGTGRTVGLVRALWKLD</sequence>
<dbReference type="VEuPathDB" id="FungiDB:PTTG_31168"/>
<name>A0A180FVQ9_PUCT1</name>
<accession>A0A180FVQ9</accession>
<reference evidence="3" key="4">
    <citation type="submission" date="2025-05" db="UniProtKB">
        <authorList>
            <consortium name="EnsemblFungi"/>
        </authorList>
    </citation>
    <scope>IDENTIFICATION</scope>
    <source>
        <strain evidence="3">isolate 1-1 / race 1 (BBBD)</strain>
    </source>
</reference>
<dbReference type="EnsemblFungi" id="PTTG_31168-t43_1">
    <property type="protein sequence ID" value="PTTG_31168-t43_1-p1"/>
    <property type="gene ID" value="PTTG_31168"/>
</dbReference>
<gene>
    <name evidence="2" type="ORF">PTTG_31168</name>
</gene>
<reference evidence="3 4" key="3">
    <citation type="journal article" date="2017" name="G3 (Bethesda)">
        <title>Comparative analysis highlights variable genome content of wheat rusts and divergence of the mating loci.</title>
        <authorList>
            <person name="Cuomo C.A."/>
            <person name="Bakkeren G."/>
            <person name="Khalil H.B."/>
            <person name="Panwar V."/>
            <person name="Joly D."/>
            <person name="Linning R."/>
            <person name="Sakthikumar S."/>
            <person name="Song X."/>
            <person name="Adiconis X."/>
            <person name="Fan L."/>
            <person name="Goldberg J.M."/>
            <person name="Levin J.Z."/>
            <person name="Young S."/>
            <person name="Zeng Q."/>
            <person name="Anikster Y."/>
            <person name="Bruce M."/>
            <person name="Wang M."/>
            <person name="Yin C."/>
            <person name="McCallum B."/>
            <person name="Szabo L.J."/>
            <person name="Hulbert S."/>
            <person name="Chen X."/>
            <person name="Fellers J.P."/>
        </authorList>
    </citation>
    <scope>NUCLEOTIDE SEQUENCE</scope>
    <source>
        <strain evidence="3">isolate 1-1 / race 1 (BBBD)</strain>
        <strain evidence="4">Isolate 1-1 / race 1 (BBBD)</strain>
    </source>
</reference>
<dbReference type="Proteomes" id="UP000005240">
    <property type="component" value="Unassembled WGS sequence"/>
</dbReference>